<reference evidence="4 5" key="1">
    <citation type="journal article" date="2018" name="IMA Fungus">
        <title>IMA Genome-F 9: Draft genome sequence of Annulohypoxylon stygium, Aspergillus mulundensis, Berkeleyomyces basicola (syn. Thielaviopsis basicola), Ceratocystis smalleyi, two Cercospora beticola strains, Coleophoma cylindrospora, Fusarium fracticaudum, Phialophora cf. hyalina, and Morchella septimelata.</title>
        <authorList>
            <person name="Wingfield B.D."/>
            <person name="Bills G.F."/>
            <person name="Dong Y."/>
            <person name="Huang W."/>
            <person name="Nel W.J."/>
            <person name="Swalarsk-Parry B.S."/>
            <person name="Vaghefi N."/>
            <person name="Wilken P.M."/>
            <person name="An Z."/>
            <person name="de Beer Z.W."/>
            <person name="De Vos L."/>
            <person name="Chen L."/>
            <person name="Duong T.A."/>
            <person name="Gao Y."/>
            <person name="Hammerbacher A."/>
            <person name="Kikkert J.R."/>
            <person name="Li Y."/>
            <person name="Li H."/>
            <person name="Li K."/>
            <person name="Li Q."/>
            <person name="Liu X."/>
            <person name="Ma X."/>
            <person name="Naidoo K."/>
            <person name="Pethybridge S.J."/>
            <person name="Sun J."/>
            <person name="Steenkamp E.T."/>
            <person name="van der Nest M.A."/>
            <person name="van Wyk S."/>
            <person name="Wingfield M.J."/>
            <person name="Xiong C."/>
            <person name="Yue Q."/>
            <person name="Zhang X."/>
        </authorList>
    </citation>
    <scope>NUCLEOTIDE SEQUENCE [LARGE SCALE GENOMIC DNA]</scope>
    <source>
        <strain evidence="4 5">BP5796</strain>
    </source>
</reference>
<feature type="compositionally biased region" description="Basic residues" evidence="2">
    <location>
        <begin position="1"/>
        <end position="20"/>
    </location>
</feature>
<accession>A0A3D8SM35</accession>
<evidence type="ECO:0000256" key="1">
    <source>
        <dbReference type="ARBA" id="ARBA00022737"/>
    </source>
</evidence>
<dbReference type="PANTHER" id="PTHR10039:SF14">
    <property type="entry name" value="NACHT DOMAIN-CONTAINING PROTEIN"/>
    <property type="match status" value="1"/>
</dbReference>
<dbReference type="SUPFAM" id="SSF52540">
    <property type="entry name" value="P-loop containing nucleoside triphosphate hydrolases"/>
    <property type="match status" value="1"/>
</dbReference>
<name>A0A3D8SM35_9HELO</name>
<evidence type="ECO:0000259" key="3">
    <source>
        <dbReference type="PROSITE" id="PS50837"/>
    </source>
</evidence>
<dbReference type="InterPro" id="IPR007111">
    <property type="entry name" value="NACHT_NTPase"/>
</dbReference>
<organism evidence="4 5">
    <name type="scientific">Coleophoma crateriformis</name>
    <dbReference type="NCBI Taxonomy" id="565419"/>
    <lineage>
        <taxon>Eukaryota</taxon>
        <taxon>Fungi</taxon>
        <taxon>Dikarya</taxon>
        <taxon>Ascomycota</taxon>
        <taxon>Pezizomycotina</taxon>
        <taxon>Leotiomycetes</taxon>
        <taxon>Helotiales</taxon>
        <taxon>Dermateaceae</taxon>
        <taxon>Coleophoma</taxon>
    </lineage>
</organism>
<evidence type="ECO:0000313" key="4">
    <source>
        <dbReference type="EMBL" id="RDW87385.1"/>
    </source>
</evidence>
<evidence type="ECO:0000256" key="2">
    <source>
        <dbReference type="SAM" id="MobiDB-lite"/>
    </source>
</evidence>
<dbReference type="InterPro" id="IPR056884">
    <property type="entry name" value="NPHP3-like_N"/>
</dbReference>
<dbReference type="Gene3D" id="3.40.50.300">
    <property type="entry name" value="P-loop containing nucleotide triphosphate hydrolases"/>
    <property type="match status" value="1"/>
</dbReference>
<dbReference type="PROSITE" id="PS50837">
    <property type="entry name" value="NACHT"/>
    <property type="match status" value="1"/>
</dbReference>
<dbReference type="AlphaFoldDB" id="A0A3D8SM35"/>
<gene>
    <name evidence="4" type="ORF">BP5796_03079</name>
</gene>
<sequence length="877" mass="100316">MPKRRRNKSQKNTASKRQRRSRESEDKTASLNNGSLLKNDKALGDLLELAFNFVIETLADLDVFQDSSTSIFLVYAHENEKLPQLEAKAKQVQMIIKWLLQLRSKTISDRSPLFRDSISVRDTGKSGAHNILENQYCLLPRSSTSIKANEVSSIDKVILCSSEVLQLYYEDTEMQKYITDMKAFYGGQKPSRTNTFLNREELETGLHEIVKKYMKSTSFHHVITEIALLKIRQEEDSCKSIVPLILNGDHPSWLPVDEVDIWLGLSDISEDWVIHETQILHKMFFKLLRRIFEDLDGCICLFEDCYDKYVTRLSPKCNSSLPSEQGFRNEVKTGMSNVLTRLIDGNLAICRQTRKTSDRSNHEDKEYMKALFVTDPRGDKIRIQETKGGLLEDSYRWILENAEFKQWRENDDDENRLLWIRGDPGKGKTMLLSGIIDELDKSADTSFLSYFFCQAGDSRINNATAVLRGLIWLLMIQQPSLISHIQGEYDFAGKTLFEGPNAWVALSKIFTNILQDPSLKNSVKSTYLVIDALDECVTDLPELLSLIIEKSSETSIKWIVSSRNWLSIENQLEVLGQKVTVRLELNSQSISTAVQKYIKYKVRQLAQSMKYNSETKSAVQDYLSLNADDTFLWVALVCQNLKTIPRWDIGEKLKTVPSGLDSLYERMLQQIFDSGGRYIRILAFVAITRRPITLKELSSLDETLEEFSDDVESLTGIIGCCGSFLTLRESTIYLVHQSAKDFLLRNEKASNIVFPSGIANVNYRIFSRSLEIMTKTLRRRDIYGLHDPGFPIGKIEQPDPDPLAKTRYSCVYWVDHLDNCDRTRNATNDLQDGGSIDMFLRKSYLYWLEALSLLGSISEGVSSITTLEEILQVSYIL</sequence>
<dbReference type="EMBL" id="PDLN01000004">
    <property type="protein sequence ID" value="RDW87385.1"/>
    <property type="molecule type" value="Genomic_DNA"/>
</dbReference>
<dbReference type="OrthoDB" id="538223at2759"/>
<dbReference type="Pfam" id="PF24883">
    <property type="entry name" value="NPHP3_N"/>
    <property type="match status" value="1"/>
</dbReference>
<proteinExistence type="predicted"/>
<comment type="caution">
    <text evidence="4">The sequence shown here is derived from an EMBL/GenBank/DDBJ whole genome shotgun (WGS) entry which is preliminary data.</text>
</comment>
<feature type="region of interest" description="Disordered" evidence="2">
    <location>
        <begin position="1"/>
        <end position="34"/>
    </location>
</feature>
<dbReference type="InterPro" id="IPR027417">
    <property type="entry name" value="P-loop_NTPase"/>
</dbReference>
<evidence type="ECO:0000313" key="5">
    <source>
        <dbReference type="Proteomes" id="UP000256328"/>
    </source>
</evidence>
<dbReference type="Proteomes" id="UP000256328">
    <property type="component" value="Unassembled WGS sequence"/>
</dbReference>
<feature type="domain" description="NACHT" evidence="3">
    <location>
        <begin position="416"/>
        <end position="563"/>
    </location>
</feature>
<dbReference type="PANTHER" id="PTHR10039">
    <property type="entry name" value="AMELOGENIN"/>
    <property type="match status" value="1"/>
</dbReference>
<protein>
    <recommendedName>
        <fullName evidence="3">NACHT domain-containing protein</fullName>
    </recommendedName>
</protein>
<keyword evidence="5" id="KW-1185">Reference proteome</keyword>
<dbReference type="FunFam" id="3.40.50.300:FF:001638">
    <property type="entry name" value="NACHT and WD40 domain protein"/>
    <property type="match status" value="1"/>
</dbReference>
<keyword evidence="1" id="KW-0677">Repeat</keyword>